<evidence type="ECO:0000256" key="6">
    <source>
        <dbReference type="PROSITE-ProRule" id="PRU00302"/>
    </source>
</evidence>
<dbReference type="Gene3D" id="2.10.25.10">
    <property type="entry name" value="Laminin"/>
    <property type="match status" value="4"/>
</dbReference>
<dbReference type="SUPFAM" id="SSF57535">
    <property type="entry name" value="Complement control module/SCR domain"/>
    <property type="match status" value="1"/>
</dbReference>
<dbReference type="OrthoDB" id="10060424at2759"/>
<feature type="domain" description="EGF-like" evidence="7">
    <location>
        <begin position="57"/>
        <end position="95"/>
    </location>
</feature>
<dbReference type="GeneID" id="119741289"/>
<feature type="domain" description="Sushi" evidence="8">
    <location>
        <begin position="606"/>
        <end position="663"/>
    </location>
</feature>
<evidence type="ECO:0000256" key="2">
    <source>
        <dbReference type="ARBA" id="ARBA00022729"/>
    </source>
</evidence>
<dbReference type="InterPro" id="IPR018097">
    <property type="entry name" value="EGF_Ca-bd_CS"/>
</dbReference>
<dbReference type="InterPro" id="IPR001881">
    <property type="entry name" value="EGF-like_Ca-bd_dom"/>
</dbReference>
<comment type="caution">
    <text evidence="5">Lacks conserved residue(s) required for the propagation of feature annotation.</text>
</comment>
<proteinExistence type="predicted"/>
<evidence type="ECO:0000313" key="9">
    <source>
        <dbReference type="EnsemblMetazoa" id="XP_038072969.1"/>
    </source>
</evidence>
<dbReference type="PROSITE" id="PS01186">
    <property type="entry name" value="EGF_2"/>
    <property type="match status" value="2"/>
</dbReference>
<dbReference type="PROSITE" id="PS50923">
    <property type="entry name" value="SUSHI"/>
    <property type="match status" value="1"/>
</dbReference>
<dbReference type="SMART" id="SM00179">
    <property type="entry name" value="EGF_CA"/>
    <property type="match status" value="3"/>
</dbReference>
<dbReference type="CDD" id="cd00054">
    <property type="entry name" value="EGF_CA"/>
    <property type="match status" value="2"/>
</dbReference>
<dbReference type="Pfam" id="PF07645">
    <property type="entry name" value="EGF_CA"/>
    <property type="match status" value="1"/>
</dbReference>
<dbReference type="EnsemblMetazoa" id="XM_038217041.1">
    <property type="protein sequence ID" value="XP_038072969.1"/>
    <property type="gene ID" value="LOC119741289"/>
</dbReference>
<dbReference type="Gene3D" id="2.10.70.10">
    <property type="entry name" value="Complement Module, domain 1"/>
    <property type="match status" value="1"/>
</dbReference>
<dbReference type="InterPro" id="IPR000152">
    <property type="entry name" value="EGF-type_Asp/Asn_hydroxyl_site"/>
</dbReference>
<keyword evidence="2" id="KW-0732">Signal</keyword>
<dbReference type="InterPro" id="IPR000436">
    <property type="entry name" value="Sushi_SCR_CCP_dom"/>
</dbReference>
<keyword evidence="3" id="KW-0677">Repeat</keyword>
<evidence type="ECO:0000256" key="4">
    <source>
        <dbReference type="ARBA" id="ARBA00023157"/>
    </source>
</evidence>
<dbReference type="RefSeq" id="XP_038072969.1">
    <property type="nucleotide sequence ID" value="XM_038217041.1"/>
</dbReference>
<name>A0A914BAD6_PATMI</name>
<dbReference type="InterPro" id="IPR000742">
    <property type="entry name" value="EGF"/>
</dbReference>
<protein>
    <submittedName>
        <fullName evidence="9">Uncharacterized protein</fullName>
    </submittedName>
</protein>
<evidence type="ECO:0000259" key="7">
    <source>
        <dbReference type="PROSITE" id="PS50026"/>
    </source>
</evidence>
<sequence length="679" mass="73943">MAVFFSPDYKKDVDECTLGTANCPQDRQCKNTYSNYMRLCPVGYKFAYVNGKLDCVDENECGNNRCDPNAYCVNVVGGFQCRCNDGFQGDGNKCVPIDTTTCLDKPCFQDVECSDVPISAERELPAEGVTSIKQYQCGPCPPTFVGDDENECGNNRCDPNAYCVNVVGGFQCRCNDGFQGDGNKCVPIDTTTCLDKPCFQDVECTDMPVSAERELPREGVTSIKQYQCGPCPPTFVGDGETCNPSTISVMIVVVDKGEGDLPLSEVSVKAQVERSDGQTVIIAEATTDLNGLATLQVPSGITLQLVATKDRFVHSIKSYFVQPEGGNVVPIPMKSFDEYAAFRYNKDTSKYFEFGNIDEDKSGFRLSLPEGALRARDRTLVEVNYKGVDVSSPDALAALPDLGKVEGEPGQRLIPLGAAELSLLDEQGRRVNLRRPASMTFLLKDYMYMYMEQLGVGETLAAYYFDEEQGKWIKDGTGTIRDSVDGPAWTYDTDHFTWWIVAVMYTPTKCLKVRTCYDAGCTRPAAQIPIIIYGENFFLYEEYTTGASGSICANVLSDRMSQVGVLQNCTGESQLVTASTARDAQCGDGSNGCEVVTFIIPEGVSGVCPNPGEPLNGVRSGNSFGLGDQVSFFCDPAYRVNGNSQRVCQQCGRWSGFQPFCTLANEGSDSSFGSGDSSI</sequence>
<dbReference type="InterPro" id="IPR035976">
    <property type="entry name" value="Sushi/SCR/CCP_sf"/>
</dbReference>
<feature type="disulfide bond" evidence="6">
    <location>
        <begin position="634"/>
        <end position="661"/>
    </location>
</feature>
<dbReference type="InterPro" id="IPR049883">
    <property type="entry name" value="NOTCH1_EGF-like"/>
</dbReference>
<dbReference type="OMA" id="DPNAYCV"/>
<dbReference type="SUPFAM" id="SSF57196">
    <property type="entry name" value="EGF/Laminin"/>
    <property type="match status" value="1"/>
</dbReference>
<dbReference type="SMART" id="SM00032">
    <property type="entry name" value="CCP"/>
    <property type="match status" value="1"/>
</dbReference>
<dbReference type="Pfam" id="PF12947">
    <property type="entry name" value="EGF_3"/>
    <property type="match status" value="2"/>
</dbReference>
<dbReference type="InterPro" id="IPR024731">
    <property type="entry name" value="NELL2-like_EGF"/>
</dbReference>
<dbReference type="InterPro" id="IPR009030">
    <property type="entry name" value="Growth_fac_rcpt_cys_sf"/>
</dbReference>
<dbReference type="PANTHER" id="PTHR24050:SF28">
    <property type="entry name" value="UROMODULIN-LIKE"/>
    <property type="match status" value="1"/>
</dbReference>
<dbReference type="SMART" id="SM00181">
    <property type="entry name" value="EGF"/>
    <property type="match status" value="5"/>
</dbReference>
<feature type="domain" description="EGF-like" evidence="7">
    <location>
        <begin position="148"/>
        <end position="186"/>
    </location>
</feature>
<dbReference type="CDD" id="cd00033">
    <property type="entry name" value="CCP"/>
    <property type="match status" value="1"/>
</dbReference>
<dbReference type="FunFam" id="2.10.25.10:FF:000038">
    <property type="entry name" value="Fibrillin 2"/>
    <property type="match status" value="2"/>
</dbReference>
<dbReference type="InterPro" id="IPR052235">
    <property type="entry name" value="Nephronectin_domain"/>
</dbReference>
<dbReference type="GO" id="GO:0005509">
    <property type="term" value="F:calcium ion binding"/>
    <property type="evidence" value="ECO:0007669"/>
    <property type="project" value="InterPro"/>
</dbReference>
<evidence type="ECO:0000259" key="8">
    <source>
        <dbReference type="PROSITE" id="PS50923"/>
    </source>
</evidence>
<keyword evidence="1 5" id="KW-0245">EGF-like domain</keyword>
<evidence type="ECO:0000313" key="10">
    <source>
        <dbReference type="Proteomes" id="UP000887568"/>
    </source>
</evidence>
<keyword evidence="10" id="KW-1185">Reference proteome</keyword>
<dbReference type="PROSITE" id="PS01187">
    <property type="entry name" value="EGF_CA"/>
    <property type="match status" value="2"/>
</dbReference>
<dbReference type="SUPFAM" id="SSF57184">
    <property type="entry name" value="Growth factor receptor domain"/>
    <property type="match status" value="1"/>
</dbReference>
<dbReference type="Proteomes" id="UP000887568">
    <property type="component" value="Unplaced"/>
</dbReference>
<dbReference type="PROSITE" id="PS50026">
    <property type="entry name" value="EGF_3"/>
    <property type="match status" value="2"/>
</dbReference>
<evidence type="ECO:0000256" key="1">
    <source>
        <dbReference type="ARBA" id="ARBA00022536"/>
    </source>
</evidence>
<organism evidence="9 10">
    <name type="scientific">Patiria miniata</name>
    <name type="common">Bat star</name>
    <name type="synonym">Asterina miniata</name>
    <dbReference type="NCBI Taxonomy" id="46514"/>
    <lineage>
        <taxon>Eukaryota</taxon>
        <taxon>Metazoa</taxon>
        <taxon>Echinodermata</taxon>
        <taxon>Eleutherozoa</taxon>
        <taxon>Asterozoa</taxon>
        <taxon>Asteroidea</taxon>
        <taxon>Valvatacea</taxon>
        <taxon>Valvatida</taxon>
        <taxon>Asterinidae</taxon>
        <taxon>Patiria</taxon>
    </lineage>
</organism>
<keyword evidence="6" id="KW-0768">Sushi</keyword>
<keyword evidence="4 6" id="KW-1015">Disulfide bond</keyword>
<evidence type="ECO:0000256" key="5">
    <source>
        <dbReference type="PROSITE-ProRule" id="PRU00076"/>
    </source>
</evidence>
<dbReference type="AlphaFoldDB" id="A0A914BAD6"/>
<dbReference type="PROSITE" id="PS00010">
    <property type="entry name" value="ASX_HYDROXYL"/>
    <property type="match status" value="2"/>
</dbReference>
<reference evidence="9" key="1">
    <citation type="submission" date="2022-11" db="UniProtKB">
        <authorList>
            <consortium name="EnsemblMetazoa"/>
        </authorList>
    </citation>
    <scope>IDENTIFICATION</scope>
</reference>
<dbReference type="Pfam" id="PF00084">
    <property type="entry name" value="Sushi"/>
    <property type="match status" value="1"/>
</dbReference>
<accession>A0A914BAD6</accession>
<evidence type="ECO:0000256" key="3">
    <source>
        <dbReference type="ARBA" id="ARBA00022737"/>
    </source>
</evidence>
<dbReference type="PANTHER" id="PTHR24050">
    <property type="entry name" value="PA14 DOMAIN-CONTAINING PROTEIN"/>
    <property type="match status" value="1"/>
</dbReference>